<dbReference type="AlphaFoldDB" id="A0A3S5Y7L9"/>
<dbReference type="Proteomes" id="UP001154400">
    <property type="component" value="Chromosome"/>
</dbReference>
<organism evidence="3">
    <name type="scientific">Rhodococcus hoagii (strain 103S)</name>
    <name type="common">Rhodococcus equi</name>
    <dbReference type="NCBI Taxonomy" id="685727"/>
    <lineage>
        <taxon>Bacteria</taxon>
        <taxon>Bacillati</taxon>
        <taxon>Actinomycetota</taxon>
        <taxon>Actinomycetes</taxon>
        <taxon>Mycobacteriales</taxon>
        <taxon>Nocardiaceae</taxon>
        <taxon>Prescottella</taxon>
    </lineage>
</organism>
<dbReference type="KEGG" id="req:REQ_25090"/>
<dbReference type="InterPro" id="IPR006016">
    <property type="entry name" value="UspA"/>
</dbReference>
<evidence type="ECO:0000256" key="1">
    <source>
        <dbReference type="ARBA" id="ARBA00008791"/>
    </source>
</evidence>
<accession>A0A3S5Y7L9</accession>
<comment type="similarity">
    <text evidence="1">Belongs to the universal stress protein A family.</text>
</comment>
<dbReference type="InterPro" id="IPR014729">
    <property type="entry name" value="Rossmann-like_a/b/a_fold"/>
</dbReference>
<dbReference type="CDD" id="cd00293">
    <property type="entry name" value="USP-like"/>
    <property type="match status" value="1"/>
</dbReference>
<dbReference type="InterPro" id="IPR006015">
    <property type="entry name" value="Universal_stress_UspA"/>
</dbReference>
<name>A0A3S5Y7L9_RHOH1</name>
<proteinExistence type="inferred from homology"/>
<feature type="domain" description="UspA" evidence="2">
    <location>
        <begin position="8"/>
        <end position="151"/>
    </location>
</feature>
<gene>
    <name evidence="3" type="ordered locus">REQ_25090</name>
</gene>
<dbReference type="EMBL" id="FN563149">
    <property type="protein sequence ID" value="CBH48546.1"/>
    <property type="molecule type" value="Genomic_DNA"/>
</dbReference>
<sequence length="154" mass="16167">MEESMTAYRTVVVGTDGSDSSYRAVDKAAALAGAADAKLVIACAYYPADPKDTEAAQDTLREDAYQVTGSAPTYEILRRARERALGAGAKDIVERAVVGAPVDSLLALVDEVEADLLVVGNRGLNTLTGRLLGSVPSDAARKSTCDVLIVHTVR</sequence>
<reference evidence="3" key="1">
    <citation type="journal article" date="2010" name="PLoS Genet.">
        <title>The genome of a pathogenic rhodococcus: cooptive virulence underpinned by key gene acquisitions.</title>
        <authorList>
            <person name="Letek M."/>
            <person name="Gonzalez P."/>
            <person name="Macarthur I."/>
            <person name="Rodriguez H."/>
            <person name="Freeman T.C."/>
            <person name="Valero-Rello A."/>
            <person name="Blanco M."/>
            <person name="Buckley T."/>
            <person name="Cherevach I."/>
            <person name="Fahey R."/>
            <person name="Hapeshi A."/>
            <person name="Holdstock J."/>
            <person name="Leadon D."/>
            <person name="Navas J."/>
            <person name="Ocampo A."/>
            <person name="Quail M.A."/>
            <person name="Sanders M."/>
            <person name="Scortti M.M."/>
            <person name="Prescott J.F."/>
            <person name="Fogarty U."/>
            <person name="Meijer W.G."/>
            <person name="Parkhill J."/>
            <person name="Bentley S.D."/>
            <person name="Vazquez-Boland J.A."/>
        </authorList>
    </citation>
    <scope>NUCLEOTIDE SEQUENCE [LARGE SCALE GENOMIC DNA]</scope>
    <source>
        <strain evidence="3 4">103S</strain>
    </source>
</reference>
<dbReference type="PANTHER" id="PTHR46268">
    <property type="entry name" value="STRESS RESPONSE PROTEIN NHAX"/>
    <property type="match status" value="1"/>
</dbReference>
<protein>
    <submittedName>
        <fullName evidence="3">Universal stress family protein</fullName>
    </submittedName>
</protein>
<evidence type="ECO:0000259" key="2">
    <source>
        <dbReference type="Pfam" id="PF00582"/>
    </source>
</evidence>
<dbReference type="PRINTS" id="PR01438">
    <property type="entry name" value="UNVRSLSTRESS"/>
</dbReference>
<evidence type="ECO:0000313" key="4">
    <source>
        <dbReference type="Proteomes" id="UP000006892"/>
    </source>
</evidence>
<dbReference type="SUPFAM" id="SSF52402">
    <property type="entry name" value="Adenine nucleotide alpha hydrolases-like"/>
    <property type="match status" value="1"/>
</dbReference>
<dbReference type="PANTHER" id="PTHR46268:SF6">
    <property type="entry name" value="UNIVERSAL STRESS PROTEIN UP12"/>
    <property type="match status" value="1"/>
</dbReference>
<dbReference type="Gene3D" id="3.40.50.620">
    <property type="entry name" value="HUPs"/>
    <property type="match status" value="1"/>
</dbReference>
<evidence type="ECO:0000313" key="3">
    <source>
        <dbReference type="EMBL" id="CBH48546.1"/>
    </source>
</evidence>
<dbReference type="Pfam" id="PF00582">
    <property type="entry name" value="Usp"/>
    <property type="match status" value="1"/>
</dbReference>